<dbReference type="InterPro" id="IPR023298">
    <property type="entry name" value="ATPase_P-typ_TM_dom_sf"/>
</dbReference>
<evidence type="ECO:0000256" key="2">
    <source>
        <dbReference type="ARBA" id="ARBA00022692"/>
    </source>
</evidence>
<evidence type="ECO:0000256" key="4">
    <source>
        <dbReference type="ARBA" id="ARBA00022840"/>
    </source>
</evidence>
<dbReference type="InterPro" id="IPR044492">
    <property type="entry name" value="P_typ_ATPase_HD_dom"/>
</dbReference>
<feature type="transmembrane region" description="Helical" evidence="8">
    <location>
        <begin position="703"/>
        <end position="724"/>
    </location>
</feature>
<sequence length="907" mass="97034">MDTIIEAHSIPAYDAIEALKANPEGGLGKDEVAERLRIYGPNSLPKPKPTSIAVYFLRQFYSPLIYILLLAAAISLLLGDWQESIFIMIVLLLNSIIGTIQEYSAEKSAEALKNMVRTKTRVIRGGEEFEIDSEELVPGDIVLLESGGKVPADIRLIEVQDLVVDESLLTGESIPDAKDPDLILDRRTPLGDRENMAFAGTIVVSGRGRGVAVATASNTAVGGLAASLAGKPETKPPLILRMEKFNSKIALGVAVAVAVIFAVEIYRGEPIYDIFLQSVALAVAAVPEGLPVAMTVALSIGMSRMAKRNVIVRRLVAVEALGSCNFIASDKTGTLTVNQLTVTRAVIPGRDSWNVIDLAKSPREVAEEAAGKTAAEGPVGSQSAGQTSALKALARASVLANEAFSGFRDGGWDYHGDAVDVALLMMAQETGVTQQEEQSNYPRIAQIPFESKRQFSATLHQGPDGRIAFAKGSPEKILTMSSRMATPDGEIPLDPQGADKVAETLATAGFRLLALASGRFPENQEFAEDRLEGLTFLGLVGMIDPLRPEAKAAVEACKSSGVQVAMVTGDHPATAFAISRELGLADSVDQVVTGMELKDAEAKGPEAVDALTRKGRVYARVEPQQKVLITNSLVRNGKLVAVTGDGANDAPALHAAHVGVAMGKGGTDVAKESADLIITDDNFASIVSGIEEGRIVYNNLRKVIFFSISTGVAEIFLFILALIFNMPLPLLAVQLLWLNLVTNGIQDVALAFEPAEGGEMNRPPRPANEAIFNRLMVEKVALVAVVVGGLTYAIFHWQMSMGRSIEEARNIAMIMMVLFENAVVFASRSELKSAFSSSPIRNPLLVFGTIAAILIQVAAMYMPGLSDVLQIHPVSLYQWVELVGVALVAFAAIELHKLIRRRFPMIG</sequence>
<dbReference type="SFLD" id="SFLDF00027">
    <property type="entry name" value="p-type_atpase"/>
    <property type="match status" value="1"/>
</dbReference>
<dbReference type="GO" id="GO:0030007">
    <property type="term" value="P:intracellular potassium ion homeostasis"/>
    <property type="evidence" value="ECO:0007669"/>
    <property type="project" value="TreeGrafter"/>
</dbReference>
<comment type="caution">
    <text evidence="10">The sequence shown here is derived from an EMBL/GenBank/DDBJ whole genome shotgun (WGS) entry which is preliminary data.</text>
</comment>
<dbReference type="SUPFAM" id="SSF81660">
    <property type="entry name" value="Metal cation-transporting ATPase, ATP-binding domain N"/>
    <property type="match status" value="1"/>
</dbReference>
<evidence type="ECO:0000313" key="10">
    <source>
        <dbReference type="EMBL" id="NLJ21719.1"/>
    </source>
</evidence>
<dbReference type="EMBL" id="JAAYUN010000020">
    <property type="protein sequence ID" value="NLJ21719.1"/>
    <property type="molecule type" value="Genomic_DNA"/>
</dbReference>
<reference evidence="10 11" key="1">
    <citation type="journal article" date="2020" name="Biotechnol. Biofuels">
        <title>New insights from the biogas microbiome by comprehensive genome-resolved metagenomics of nearly 1600 species originating from multiple anaerobic digesters.</title>
        <authorList>
            <person name="Campanaro S."/>
            <person name="Treu L."/>
            <person name="Rodriguez-R L.M."/>
            <person name="Kovalovszki A."/>
            <person name="Ziels R.M."/>
            <person name="Maus I."/>
            <person name="Zhu X."/>
            <person name="Kougias P.G."/>
            <person name="Basile A."/>
            <person name="Luo G."/>
            <person name="Schluter A."/>
            <person name="Konstantinidis K.T."/>
            <person name="Angelidaki I."/>
        </authorList>
    </citation>
    <scope>NUCLEOTIDE SEQUENCE [LARGE SCALE GENOMIC DNA]</scope>
    <source>
        <strain evidence="10">AS27yjCOA_157</strain>
    </source>
</reference>
<accession>A0A7K4AFI2</accession>
<dbReference type="InterPro" id="IPR050510">
    <property type="entry name" value="Cation_transp_ATPase_P-type"/>
</dbReference>
<evidence type="ECO:0000256" key="1">
    <source>
        <dbReference type="ARBA" id="ARBA00004141"/>
    </source>
</evidence>
<keyword evidence="7 8" id="KW-0472">Membrane</keyword>
<evidence type="ECO:0000259" key="9">
    <source>
        <dbReference type="SMART" id="SM00831"/>
    </source>
</evidence>
<dbReference type="InterPro" id="IPR018303">
    <property type="entry name" value="ATPase_P-typ_P_site"/>
</dbReference>
<dbReference type="Gene3D" id="1.20.1110.10">
    <property type="entry name" value="Calcium-transporting ATPase, transmembrane domain"/>
    <property type="match status" value="1"/>
</dbReference>
<feature type="transmembrane region" description="Helical" evidence="8">
    <location>
        <begin position="730"/>
        <end position="752"/>
    </location>
</feature>
<keyword evidence="5" id="KW-1278">Translocase</keyword>
<evidence type="ECO:0000256" key="8">
    <source>
        <dbReference type="SAM" id="Phobius"/>
    </source>
</evidence>
<dbReference type="GO" id="GO:0016887">
    <property type="term" value="F:ATP hydrolysis activity"/>
    <property type="evidence" value="ECO:0007669"/>
    <property type="project" value="InterPro"/>
</dbReference>
<dbReference type="AlphaFoldDB" id="A0A7K4AFI2"/>
<dbReference type="InterPro" id="IPR036412">
    <property type="entry name" value="HAD-like_sf"/>
</dbReference>
<dbReference type="Gene3D" id="2.70.150.10">
    <property type="entry name" value="Calcium-transporting ATPase, cytoplasmic transduction domain A"/>
    <property type="match status" value="1"/>
</dbReference>
<keyword evidence="2 8" id="KW-0812">Transmembrane</keyword>
<gene>
    <name evidence="10" type="ORF">GX426_01220</name>
</gene>
<feature type="transmembrane region" description="Helical" evidence="8">
    <location>
        <begin position="249"/>
        <end position="268"/>
    </location>
</feature>
<feature type="transmembrane region" description="Helical" evidence="8">
    <location>
        <begin position="60"/>
        <end position="79"/>
    </location>
</feature>
<evidence type="ECO:0000256" key="6">
    <source>
        <dbReference type="ARBA" id="ARBA00022989"/>
    </source>
</evidence>
<dbReference type="NCBIfam" id="TIGR01494">
    <property type="entry name" value="ATPase_P-type"/>
    <property type="match status" value="2"/>
</dbReference>
<dbReference type="Pfam" id="PF13246">
    <property type="entry name" value="Cation_ATPase"/>
    <property type="match status" value="1"/>
</dbReference>
<evidence type="ECO:0000256" key="5">
    <source>
        <dbReference type="ARBA" id="ARBA00022967"/>
    </source>
</evidence>
<dbReference type="SUPFAM" id="SSF56784">
    <property type="entry name" value="HAD-like"/>
    <property type="match status" value="1"/>
</dbReference>
<name>A0A7K4AFI2_METSH</name>
<feature type="transmembrane region" description="Helical" evidence="8">
    <location>
        <begin position="274"/>
        <end position="298"/>
    </location>
</feature>
<comment type="subcellular location">
    <subcellularLocation>
        <location evidence="1">Membrane</location>
        <topology evidence="1">Multi-pass membrane protein</topology>
    </subcellularLocation>
</comment>
<keyword evidence="4" id="KW-0067">ATP-binding</keyword>
<dbReference type="InterPro" id="IPR004014">
    <property type="entry name" value="ATPase_P-typ_cation-transptr_N"/>
</dbReference>
<dbReference type="PANTHER" id="PTHR43294">
    <property type="entry name" value="SODIUM/POTASSIUM-TRANSPORTING ATPASE SUBUNIT ALPHA"/>
    <property type="match status" value="1"/>
</dbReference>
<dbReference type="InterPro" id="IPR023299">
    <property type="entry name" value="ATPase_P-typ_cyto_dom_N"/>
</dbReference>
<dbReference type="GO" id="GO:0006883">
    <property type="term" value="P:intracellular sodium ion homeostasis"/>
    <property type="evidence" value="ECO:0007669"/>
    <property type="project" value="TreeGrafter"/>
</dbReference>
<keyword evidence="3" id="KW-0547">Nucleotide-binding</keyword>
<dbReference type="GO" id="GO:0005886">
    <property type="term" value="C:plasma membrane"/>
    <property type="evidence" value="ECO:0007669"/>
    <property type="project" value="TreeGrafter"/>
</dbReference>
<dbReference type="GO" id="GO:1990573">
    <property type="term" value="P:potassium ion import across plasma membrane"/>
    <property type="evidence" value="ECO:0007669"/>
    <property type="project" value="TreeGrafter"/>
</dbReference>
<organism evidence="10 11">
    <name type="scientific">Methanothrix soehngenii</name>
    <name type="common">Methanosaeta concilii</name>
    <dbReference type="NCBI Taxonomy" id="2223"/>
    <lineage>
        <taxon>Archaea</taxon>
        <taxon>Methanobacteriati</taxon>
        <taxon>Methanobacteriota</taxon>
        <taxon>Stenosarchaea group</taxon>
        <taxon>Methanomicrobia</taxon>
        <taxon>Methanotrichales</taxon>
        <taxon>Methanotrichaceae</taxon>
        <taxon>Methanothrix</taxon>
    </lineage>
</organism>
<dbReference type="SMART" id="SM00831">
    <property type="entry name" value="Cation_ATPase_N"/>
    <property type="match status" value="1"/>
</dbReference>
<feature type="transmembrane region" description="Helical" evidence="8">
    <location>
        <begin position="811"/>
        <end position="831"/>
    </location>
</feature>
<dbReference type="Pfam" id="PF00690">
    <property type="entry name" value="Cation_ATPase_N"/>
    <property type="match status" value="1"/>
</dbReference>
<dbReference type="SFLD" id="SFLDG00002">
    <property type="entry name" value="C1.7:_P-type_atpase_like"/>
    <property type="match status" value="1"/>
</dbReference>
<protein>
    <submittedName>
        <fullName evidence="10">HAD-IC family P-type ATPase</fullName>
    </submittedName>
</protein>
<feature type="transmembrane region" description="Helical" evidence="8">
    <location>
        <begin position="843"/>
        <end position="864"/>
    </location>
</feature>
<evidence type="ECO:0000256" key="3">
    <source>
        <dbReference type="ARBA" id="ARBA00022741"/>
    </source>
</evidence>
<proteinExistence type="predicted"/>
<dbReference type="Gene3D" id="3.40.50.1000">
    <property type="entry name" value="HAD superfamily/HAD-like"/>
    <property type="match status" value="1"/>
</dbReference>
<dbReference type="InterPro" id="IPR001757">
    <property type="entry name" value="P_typ_ATPase"/>
</dbReference>
<evidence type="ECO:0000313" key="11">
    <source>
        <dbReference type="Proteomes" id="UP000544742"/>
    </source>
</evidence>
<feature type="transmembrane region" description="Helical" evidence="8">
    <location>
        <begin position="85"/>
        <end position="105"/>
    </location>
</feature>
<dbReference type="SUPFAM" id="SSF81653">
    <property type="entry name" value="Calcium ATPase, transduction domain A"/>
    <property type="match status" value="1"/>
</dbReference>
<dbReference type="Pfam" id="PF08282">
    <property type="entry name" value="Hydrolase_3"/>
    <property type="match status" value="1"/>
</dbReference>
<dbReference type="Gene3D" id="3.40.1110.10">
    <property type="entry name" value="Calcium-transporting ATPase, cytoplasmic domain N"/>
    <property type="match status" value="1"/>
</dbReference>
<dbReference type="PRINTS" id="PR00120">
    <property type="entry name" value="HATPASE"/>
</dbReference>
<dbReference type="PRINTS" id="PR00119">
    <property type="entry name" value="CATATPASE"/>
</dbReference>
<dbReference type="InterPro" id="IPR023214">
    <property type="entry name" value="HAD_sf"/>
</dbReference>
<dbReference type="GO" id="GO:0005391">
    <property type="term" value="F:P-type sodium:potassium-exchanging transporter activity"/>
    <property type="evidence" value="ECO:0007669"/>
    <property type="project" value="TreeGrafter"/>
</dbReference>
<feature type="transmembrane region" description="Helical" evidence="8">
    <location>
        <begin position="780"/>
        <end position="799"/>
    </location>
</feature>
<dbReference type="Pfam" id="PF00689">
    <property type="entry name" value="Cation_ATPase_C"/>
    <property type="match status" value="1"/>
</dbReference>
<keyword evidence="6 8" id="KW-1133">Transmembrane helix</keyword>
<dbReference type="InterPro" id="IPR006068">
    <property type="entry name" value="ATPase_P-typ_cation-transptr_C"/>
</dbReference>
<dbReference type="PANTHER" id="PTHR43294:SF20">
    <property type="entry name" value="P-TYPE ATPASE"/>
    <property type="match status" value="1"/>
</dbReference>
<dbReference type="Proteomes" id="UP000544742">
    <property type="component" value="Unassembled WGS sequence"/>
</dbReference>
<dbReference type="PROSITE" id="PS00154">
    <property type="entry name" value="ATPASE_E1_E2"/>
    <property type="match status" value="1"/>
</dbReference>
<dbReference type="InterPro" id="IPR059000">
    <property type="entry name" value="ATPase_P-type_domA"/>
</dbReference>
<dbReference type="GO" id="GO:1902600">
    <property type="term" value="P:proton transmembrane transport"/>
    <property type="evidence" value="ECO:0007669"/>
    <property type="project" value="TreeGrafter"/>
</dbReference>
<feature type="domain" description="Cation-transporting P-type ATPase N-terminal" evidence="9">
    <location>
        <begin position="6"/>
        <end position="80"/>
    </location>
</feature>
<dbReference type="Pfam" id="PF00122">
    <property type="entry name" value="E1-E2_ATPase"/>
    <property type="match status" value="1"/>
</dbReference>
<dbReference type="InterPro" id="IPR008250">
    <property type="entry name" value="ATPase_P-typ_transduc_dom_A_sf"/>
</dbReference>
<dbReference type="GO" id="GO:0036376">
    <property type="term" value="P:sodium ion export across plasma membrane"/>
    <property type="evidence" value="ECO:0007669"/>
    <property type="project" value="TreeGrafter"/>
</dbReference>
<evidence type="ECO:0000256" key="7">
    <source>
        <dbReference type="ARBA" id="ARBA00023136"/>
    </source>
</evidence>
<dbReference type="SFLD" id="SFLDS00003">
    <property type="entry name" value="Haloacid_Dehalogenase"/>
    <property type="match status" value="1"/>
</dbReference>
<dbReference type="SUPFAM" id="SSF81665">
    <property type="entry name" value="Calcium ATPase, transmembrane domain M"/>
    <property type="match status" value="1"/>
</dbReference>
<dbReference type="GO" id="GO:0005524">
    <property type="term" value="F:ATP binding"/>
    <property type="evidence" value="ECO:0007669"/>
    <property type="project" value="UniProtKB-KW"/>
</dbReference>
<feature type="transmembrane region" description="Helical" evidence="8">
    <location>
        <begin position="876"/>
        <end position="895"/>
    </location>
</feature>